<evidence type="ECO:0000256" key="4">
    <source>
        <dbReference type="ARBA" id="ARBA00022989"/>
    </source>
</evidence>
<comment type="caution">
    <text evidence="7">The sequence shown here is derived from an EMBL/GenBank/DDBJ whole genome shotgun (WGS) entry which is preliminary data.</text>
</comment>
<feature type="transmembrane region" description="Helical" evidence="6">
    <location>
        <begin position="275"/>
        <end position="297"/>
    </location>
</feature>
<gene>
    <name evidence="7" type="ORF">CGZ90_09040</name>
</gene>
<evidence type="ECO:0000256" key="6">
    <source>
        <dbReference type="SAM" id="Phobius"/>
    </source>
</evidence>
<evidence type="ECO:0000256" key="5">
    <source>
        <dbReference type="ARBA" id="ARBA00023136"/>
    </source>
</evidence>
<keyword evidence="3 6" id="KW-0812">Transmembrane</keyword>
<comment type="similarity">
    <text evidence="2">Belongs to the autoinducer-2 exporter (AI-2E) (TC 2.A.86) family.</text>
</comment>
<keyword evidence="5 6" id="KW-0472">Membrane</keyword>
<feature type="transmembrane region" description="Helical" evidence="6">
    <location>
        <begin position="39"/>
        <end position="60"/>
    </location>
</feature>
<feature type="transmembrane region" description="Helical" evidence="6">
    <location>
        <begin position="309"/>
        <end position="339"/>
    </location>
</feature>
<evidence type="ECO:0000256" key="3">
    <source>
        <dbReference type="ARBA" id="ARBA00022692"/>
    </source>
</evidence>
<feature type="transmembrane region" description="Helical" evidence="6">
    <location>
        <begin position="240"/>
        <end position="268"/>
    </location>
</feature>
<dbReference type="RefSeq" id="WP_094252455.1">
    <property type="nucleotide sequence ID" value="NZ_JBHLXL010000001.1"/>
</dbReference>
<evidence type="ECO:0000313" key="8">
    <source>
        <dbReference type="Proteomes" id="UP000215059"/>
    </source>
</evidence>
<evidence type="ECO:0000256" key="1">
    <source>
        <dbReference type="ARBA" id="ARBA00004141"/>
    </source>
</evidence>
<name>A0A235FBB4_9BACL</name>
<dbReference type="GO" id="GO:0055085">
    <property type="term" value="P:transmembrane transport"/>
    <property type="evidence" value="ECO:0007669"/>
    <property type="project" value="TreeGrafter"/>
</dbReference>
<organism evidence="7 8">
    <name type="scientific">Fictibacillus aquaticus</name>
    <dbReference type="NCBI Taxonomy" id="2021314"/>
    <lineage>
        <taxon>Bacteria</taxon>
        <taxon>Bacillati</taxon>
        <taxon>Bacillota</taxon>
        <taxon>Bacilli</taxon>
        <taxon>Bacillales</taxon>
        <taxon>Fictibacillaceae</taxon>
        <taxon>Fictibacillus</taxon>
    </lineage>
</organism>
<proteinExistence type="inferred from homology"/>
<protein>
    <submittedName>
        <fullName evidence="7">AI-2E family transporter</fullName>
    </submittedName>
</protein>
<feature type="transmembrane region" description="Helical" evidence="6">
    <location>
        <begin position="67"/>
        <end position="86"/>
    </location>
</feature>
<dbReference type="OrthoDB" id="9793390at2"/>
<comment type="subcellular location">
    <subcellularLocation>
        <location evidence="1">Membrane</location>
        <topology evidence="1">Multi-pass membrane protein</topology>
    </subcellularLocation>
</comment>
<evidence type="ECO:0000313" key="7">
    <source>
        <dbReference type="EMBL" id="OYD58314.1"/>
    </source>
</evidence>
<dbReference type="PANTHER" id="PTHR21716:SF15">
    <property type="entry name" value="TRANSPORT PROTEIN YRRI-RELATED"/>
    <property type="match status" value="1"/>
</dbReference>
<accession>A0A235FBB4</accession>
<evidence type="ECO:0000256" key="2">
    <source>
        <dbReference type="ARBA" id="ARBA00009773"/>
    </source>
</evidence>
<feature type="transmembrane region" description="Helical" evidence="6">
    <location>
        <begin position="157"/>
        <end position="175"/>
    </location>
</feature>
<dbReference type="Pfam" id="PF01594">
    <property type="entry name" value="AI-2E_transport"/>
    <property type="match status" value="1"/>
</dbReference>
<sequence>MLRWMYTLLFLLLLFLCGFMVMKVFPLFSSLLTALKNVLIPFVLAALITYLLHPVVEWLHNKGLPRFLAILIIYVLFFGGTGWALVKGIPHVLAQLKQLMKNLPGIAGLYKNMLMEVDHHTSRLPYAMHERIDDTISNMENKAQESLAGAILSVRHLVDYFFVFLVTPFLVFYFLNDIEKIKKGLWYITPKRWRGEGGSLLHDINLSLGGYIRGQVLVGVILGAAATIALWIMGMPYPVLLGLFIAVTDVIPYFGPIIGAVPVLFLAFTVSWKMLWIAAAIMLVLQFIEGNILGPLIVGKNVHIHPALIIFALLLGGELGGIVGMITAVPLLAVAKVILLHIRDYRSHQTVDKLK</sequence>
<keyword evidence="8" id="KW-1185">Reference proteome</keyword>
<reference evidence="7 8" key="1">
    <citation type="submission" date="2017-07" db="EMBL/GenBank/DDBJ databases">
        <title>Fictibacillus sp. nov. GDSW-R2A3 Genome sequencing and assembly.</title>
        <authorList>
            <person name="Mayilraj S."/>
        </authorList>
    </citation>
    <scope>NUCLEOTIDE SEQUENCE [LARGE SCALE GENOMIC DNA]</scope>
    <source>
        <strain evidence="7 8">GDSW-R2A3</strain>
    </source>
</reference>
<dbReference type="GO" id="GO:0016020">
    <property type="term" value="C:membrane"/>
    <property type="evidence" value="ECO:0007669"/>
    <property type="project" value="UniProtKB-SubCell"/>
</dbReference>
<keyword evidence="4 6" id="KW-1133">Transmembrane helix</keyword>
<dbReference type="EMBL" id="NOII01000002">
    <property type="protein sequence ID" value="OYD58314.1"/>
    <property type="molecule type" value="Genomic_DNA"/>
</dbReference>
<dbReference type="PANTHER" id="PTHR21716">
    <property type="entry name" value="TRANSMEMBRANE PROTEIN"/>
    <property type="match status" value="1"/>
</dbReference>
<dbReference type="AlphaFoldDB" id="A0A235FBB4"/>
<dbReference type="InterPro" id="IPR002549">
    <property type="entry name" value="AI-2E-like"/>
</dbReference>
<feature type="transmembrane region" description="Helical" evidence="6">
    <location>
        <begin position="216"/>
        <end position="234"/>
    </location>
</feature>
<dbReference type="Proteomes" id="UP000215059">
    <property type="component" value="Unassembled WGS sequence"/>
</dbReference>